<dbReference type="Proteomes" id="UP000245698">
    <property type="component" value="Unassembled WGS sequence"/>
</dbReference>
<dbReference type="InterPro" id="IPR020550">
    <property type="entry name" value="Inositol_monophosphatase_CS"/>
</dbReference>
<dbReference type="InterPro" id="IPR000760">
    <property type="entry name" value="Inositol_monophosphatase-like"/>
</dbReference>
<dbReference type="RefSeq" id="WP_123150606.1">
    <property type="nucleotide sequence ID" value="NZ_FUIG01000046.1"/>
</dbReference>
<dbReference type="PANTHER" id="PTHR20854:SF4">
    <property type="entry name" value="INOSITOL-1-MONOPHOSPHATASE-RELATED"/>
    <property type="match status" value="1"/>
</dbReference>
<evidence type="ECO:0000256" key="2">
    <source>
        <dbReference type="ARBA" id="ARBA00022723"/>
    </source>
</evidence>
<sequence length="290" mass="30877">MNTHIESRHDTAIEAGYLAKIEQTAVELANLAGAEIKTALGGMLSVRYKAGSEAEGIWQDPVSETDHRIEELIRARLAKSFPEHDVIGEELDERPARDNDFVWAVDPIDGTANFINGFPLFAATIGVLHRGRPVAGAIWCATSHALRSGVYHASLGGAPCFNGEAVAPQQNPLVRRHLAGVPGGQSNKGGWEMRTTGSAAIECAFVGAGLLEAAHFERPNIWDVAGGVALVLAAGGRVMVAGGEGWTPLERFEAPDRGEGAPDLRHWRRSLILGRVDGDTMVSGLGQPLL</sequence>
<feature type="binding site" evidence="5">
    <location>
        <position position="109"/>
    </location>
    <ligand>
        <name>Mg(2+)</name>
        <dbReference type="ChEBI" id="CHEBI:18420"/>
        <label>1</label>
        <note>catalytic</note>
    </ligand>
</feature>
<comment type="similarity">
    <text evidence="1">Belongs to the inositol monophosphatase superfamily.</text>
</comment>
<dbReference type="CDD" id="cd01637">
    <property type="entry name" value="IMPase_like"/>
    <property type="match status" value="1"/>
</dbReference>
<dbReference type="PROSITE" id="PS00630">
    <property type="entry name" value="IMP_2"/>
    <property type="match status" value="1"/>
</dbReference>
<evidence type="ECO:0000256" key="4">
    <source>
        <dbReference type="ARBA" id="ARBA00022842"/>
    </source>
</evidence>
<dbReference type="Gene3D" id="3.30.540.10">
    <property type="entry name" value="Fructose-1,6-Bisphosphatase, subunit A, domain 1"/>
    <property type="match status" value="1"/>
</dbReference>
<keyword evidence="3" id="KW-0378">Hydrolase</keyword>
<gene>
    <name evidence="6" type="ORF">BQ8482_380189</name>
</gene>
<accession>A0A2P9AS70</accession>
<dbReference type="Pfam" id="PF00459">
    <property type="entry name" value="Inositol_P"/>
    <property type="match status" value="1"/>
</dbReference>
<dbReference type="GO" id="GO:0046872">
    <property type="term" value="F:metal ion binding"/>
    <property type="evidence" value="ECO:0007669"/>
    <property type="project" value="UniProtKB-KW"/>
</dbReference>
<dbReference type="GO" id="GO:0006020">
    <property type="term" value="P:inositol metabolic process"/>
    <property type="evidence" value="ECO:0007669"/>
    <property type="project" value="TreeGrafter"/>
</dbReference>
<organism evidence="6 7">
    <name type="scientific">Mesorhizobium delmotii</name>
    <dbReference type="NCBI Taxonomy" id="1631247"/>
    <lineage>
        <taxon>Bacteria</taxon>
        <taxon>Pseudomonadati</taxon>
        <taxon>Pseudomonadota</taxon>
        <taxon>Alphaproteobacteria</taxon>
        <taxon>Hyphomicrobiales</taxon>
        <taxon>Phyllobacteriaceae</taxon>
        <taxon>Mesorhizobium</taxon>
    </lineage>
</organism>
<comment type="cofactor">
    <cofactor evidence="5">
        <name>Mg(2+)</name>
        <dbReference type="ChEBI" id="CHEBI:18420"/>
    </cofactor>
</comment>
<dbReference type="GO" id="GO:0046854">
    <property type="term" value="P:phosphatidylinositol phosphate biosynthetic process"/>
    <property type="evidence" value="ECO:0007669"/>
    <property type="project" value="InterPro"/>
</dbReference>
<evidence type="ECO:0000313" key="6">
    <source>
        <dbReference type="EMBL" id="SJM34006.1"/>
    </source>
</evidence>
<protein>
    <submittedName>
        <fullName evidence="6">Putative inositol-1-monophosphatase</fullName>
    </submittedName>
</protein>
<evidence type="ECO:0000313" key="7">
    <source>
        <dbReference type="Proteomes" id="UP000245698"/>
    </source>
</evidence>
<evidence type="ECO:0000256" key="5">
    <source>
        <dbReference type="PIRSR" id="PIRSR600760-2"/>
    </source>
</evidence>
<keyword evidence="7" id="KW-1185">Reference proteome</keyword>
<dbReference type="GO" id="GO:0007165">
    <property type="term" value="P:signal transduction"/>
    <property type="evidence" value="ECO:0007669"/>
    <property type="project" value="TreeGrafter"/>
</dbReference>
<reference evidence="7" key="1">
    <citation type="submission" date="2016-12" db="EMBL/GenBank/DDBJ databases">
        <authorList>
            <person name="Brunel B."/>
        </authorList>
    </citation>
    <scope>NUCLEOTIDE SEQUENCE [LARGE SCALE GENOMIC DNA]</scope>
</reference>
<dbReference type="SUPFAM" id="SSF56655">
    <property type="entry name" value="Carbohydrate phosphatase"/>
    <property type="match status" value="1"/>
</dbReference>
<dbReference type="Gene3D" id="3.40.190.80">
    <property type="match status" value="1"/>
</dbReference>
<feature type="binding site" evidence="5">
    <location>
        <position position="223"/>
    </location>
    <ligand>
        <name>Mg(2+)</name>
        <dbReference type="ChEBI" id="CHEBI:18420"/>
        <label>1</label>
        <note>catalytic</note>
    </ligand>
</feature>
<evidence type="ECO:0000256" key="3">
    <source>
        <dbReference type="ARBA" id="ARBA00022801"/>
    </source>
</evidence>
<dbReference type="PROSITE" id="PS00629">
    <property type="entry name" value="IMP_1"/>
    <property type="match status" value="1"/>
</dbReference>
<feature type="binding site" evidence="5">
    <location>
        <position position="108"/>
    </location>
    <ligand>
        <name>Mg(2+)</name>
        <dbReference type="ChEBI" id="CHEBI:18420"/>
        <label>1</label>
        <note>catalytic</note>
    </ligand>
</feature>
<feature type="binding site" evidence="5">
    <location>
        <position position="106"/>
    </location>
    <ligand>
        <name>Mg(2+)</name>
        <dbReference type="ChEBI" id="CHEBI:18420"/>
        <label>1</label>
        <note>catalytic</note>
    </ligand>
</feature>
<name>A0A2P9AS70_9HYPH</name>
<dbReference type="AlphaFoldDB" id="A0A2P9AS70"/>
<evidence type="ECO:0000256" key="1">
    <source>
        <dbReference type="ARBA" id="ARBA00009759"/>
    </source>
</evidence>
<keyword evidence="4 5" id="KW-0460">Magnesium</keyword>
<dbReference type="InterPro" id="IPR020583">
    <property type="entry name" value="Inositol_monoP_metal-BS"/>
</dbReference>
<proteinExistence type="inferred from homology"/>
<dbReference type="PRINTS" id="PR00377">
    <property type="entry name" value="IMPHPHTASES"/>
</dbReference>
<dbReference type="PANTHER" id="PTHR20854">
    <property type="entry name" value="INOSITOL MONOPHOSPHATASE"/>
    <property type="match status" value="1"/>
</dbReference>
<dbReference type="GO" id="GO:0008934">
    <property type="term" value="F:inositol monophosphate 1-phosphatase activity"/>
    <property type="evidence" value="ECO:0007669"/>
    <property type="project" value="TreeGrafter"/>
</dbReference>
<feature type="binding site" evidence="5">
    <location>
        <position position="89"/>
    </location>
    <ligand>
        <name>Mg(2+)</name>
        <dbReference type="ChEBI" id="CHEBI:18420"/>
        <label>1</label>
        <note>catalytic</note>
    </ligand>
</feature>
<keyword evidence="2 5" id="KW-0479">Metal-binding</keyword>
<dbReference type="EMBL" id="FUIG01000046">
    <property type="protein sequence ID" value="SJM34006.1"/>
    <property type="molecule type" value="Genomic_DNA"/>
</dbReference>